<evidence type="ECO:0000313" key="1">
    <source>
        <dbReference type="EMBL" id="SNB67385.1"/>
    </source>
</evidence>
<organism evidence="1 2">
    <name type="scientific">Thermoflexus hugenholtzii JAD2</name>
    <dbReference type="NCBI Taxonomy" id="877466"/>
    <lineage>
        <taxon>Bacteria</taxon>
        <taxon>Bacillati</taxon>
        <taxon>Chloroflexota</taxon>
        <taxon>Thermoflexia</taxon>
        <taxon>Thermoflexales</taxon>
        <taxon>Thermoflexaceae</taxon>
        <taxon>Thermoflexus</taxon>
    </lineage>
</organism>
<evidence type="ECO:0000313" key="2">
    <source>
        <dbReference type="Proteomes" id="UP000197025"/>
    </source>
</evidence>
<proteinExistence type="predicted"/>
<keyword evidence="2" id="KW-1185">Reference proteome</keyword>
<gene>
    <name evidence="1" type="ORF">SAMN02746019_00013050</name>
</gene>
<sequence>MPVESARWLNEAFNDRMLADYVPSVLFSPERVRHLRECAALFLRWCEDLLIREGWLQATDEW</sequence>
<accession>A0A212R658</accession>
<name>A0A212R658_9CHLR</name>
<dbReference type="InParanoid" id="A0A212R658"/>
<dbReference type="Proteomes" id="UP000197025">
    <property type="component" value="Unassembled WGS sequence"/>
</dbReference>
<dbReference type="EMBL" id="FYEK01000031">
    <property type="protein sequence ID" value="SNB67385.1"/>
    <property type="molecule type" value="Genomic_DNA"/>
</dbReference>
<reference evidence="2" key="1">
    <citation type="submission" date="2017-06" db="EMBL/GenBank/DDBJ databases">
        <authorList>
            <person name="Varghese N."/>
            <person name="Submissions S."/>
        </authorList>
    </citation>
    <scope>NUCLEOTIDE SEQUENCE [LARGE SCALE GENOMIC DNA]</scope>
    <source>
        <strain evidence="2">JAD2</strain>
    </source>
</reference>
<protein>
    <submittedName>
        <fullName evidence="1">Uncharacterized protein</fullName>
    </submittedName>
</protein>
<dbReference type="AlphaFoldDB" id="A0A212R658"/>